<dbReference type="EMBL" id="SNRW01027549">
    <property type="protein sequence ID" value="KAA6360015.1"/>
    <property type="molecule type" value="Genomic_DNA"/>
</dbReference>
<name>A0A5J4TRN0_9EUKA</name>
<dbReference type="Proteomes" id="UP000324800">
    <property type="component" value="Unassembled WGS sequence"/>
</dbReference>
<dbReference type="AlphaFoldDB" id="A0A5J4TRN0"/>
<evidence type="ECO:0000256" key="1">
    <source>
        <dbReference type="SAM" id="MobiDB-lite"/>
    </source>
</evidence>
<protein>
    <submittedName>
        <fullName evidence="2">Uncharacterized protein</fullName>
    </submittedName>
</protein>
<feature type="non-terminal residue" evidence="2">
    <location>
        <position position="1"/>
    </location>
</feature>
<gene>
    <name evidence="2" type="ORF">EZS28_044458</name>
</gene>
<organism evidence="2 3">
    <name type="scientific">Streblomastix strix</name>
    <dbReference type="NCBI Taxonomy" id="222440"/>
    <lineage>
        <taxon>Eukaryota</taxon>
        <taxon>Metamonada</taxon>
        <taxon>Preaxostyla</taxon>
        <taxon>Oxymonadida</taxon>
        <taxon>Streblomastigidae</taxon>
        <taxon>Streblomastix</taxon>
    </lineage>
</organism>
<reference evidence="2 3" key="1">
    <citation type="submission" date="2019-03" db="EMBL/GenBank/DDBJ databases">
        <title>Single cell metagenomics reveals metabolic interactions within the superorganism composed of flagellate Streblomastix strix and complex community of Bacteroidetes bacteria on its surface.</title>
        <authorList>
            <person name="Treitli S.C."/>
            <person name="Kolisko M."/>
            <person name="Husnik F."/>
            <person name="Keeling P."/>
            <person name="Hampl V."/>
        </authorList>
    </citation>
    <scope>NUCLEOTIDE SEQUENCE [LARGE SCALE GENOMIC DNA]</scope>
    <source>
        <strain evidence="2">ST1C</strain>
    </source>
</reference>
<evidence type="ECO:0000313" key="2">
    <source>
        <dbReference type="EMBL" id="KAA6360015.1"/>
    </source>
</evidence>
<sequence>IFATQFNKLINNYDIEDLNDLGTHFHNVFNYKRSKVKLSIHPQMPVLNIVLQKMIQDKALGITIAPNWPGQSENSGYGTENERQESKFSARQCEHLPSGPVANVGRDMLNRYMKMRRFSDDEVKLLFKGQ</sequence>
<proteinExistence type="predicted"/>
<feature type="compositionally biased region" description="Basic and acidic residues" evidence="1">
    <location>
        <begin position="80"/>
        <end position="92"/>
    </location>
</feature>
<evidence type="ECO:0000313" key="3">
    <source>
        <dbReference type="Proteomes" id="UP000324800"/>
    </source>
</evidence>
<feature type="region of interest" description="Disordered" evidence="1">
    <location>
        <begin position="71"/>
        <end position="92"/>
    </location>
</feature>
<accession>A0A5J4TRN0</accession>
<comment type="caution">
    <text evidence="2">The sequence shown here is derived from an EMBL/GenBank/DDBJ whole genome shotgun (WGS) entry which is preliminary data.</text>
</comment>